<proteinExistence type="predicted"/>
<accession>A0AAF0FAX5</accession>
<dbReference type="Pfam" id="PF15365">
    <property type="entry name" value="PNRC"/>
    <property type="match status" value="1"/>
</dbReference>
<feature type="compositionally biased region" description="Low complexity" evidence="1">
    <location>
        <begin position="347"/>
        <end position="369"/>
    </location>
</feature>
<gene>
    <name evidence="2" type="ORF">MPSI1_001592</name>
</gene>
<feature type="compositionally biased region" description="Polar residues" evidence="1">
    <location>
        <begin position="192"/>
        <end position="204"/>
    </location>
</feature>
<dbReference type="EMBL" id="CP118376">
    <property type="protein sequence ID" value="WFD42941.1"/>
    <property type="molecule type" value="Genomic_DNA"/>
</dbReference>
<name>A0AAF0FAX5_9BASI</name>
<evidence type="ECO:0000313" key="3">
    <source>
        <dbReference type="Proteomes" id="UP001214628"/>
    </source>
</evidence>
<sequence>MNSYAGEPGISNEATSSSLTWQQQLMNDSSSSRKTRKEPDIREKREVKPRKPKSDKSGPVDTLNNQTWQQELFNQAQPRKSAYDFAADARDRETFGAESSRSKNTANAQETRKKKGKTRVLIKTPKTPSQSVTTMAYAGPTFHNSPHAASLPAPTFQGKSKVGSAKEKDSTPDLIESETGENLVTYLPANSEAVSDASSDTLAATQKPLFASQTGQRPESDPHARQPMELLQQALANHAQSSNPYHGSVSAKNVSHHRSVPSPAPNPASNRPHPSTSAPSGYPSSPLPSMQNGNSYQPDMSVVTPHSGSRLSATQAHPMSIGGPSQAMTTRHDEYAHSPSSTATAKQSPPSSSMQPTSSMNSASNSPMPQRSEAASRSSTPTSQFQSVDILLSKMLNSSSLMRR</sequence>
<organism evidence="2 3">
    <name type="scientific">Malassezia psittaci</name>
    <dbReference type="NCBI Taxonomy" id="1821823"/>
    <lineage>
        <taxon>Eukaryota</taxon>
        <taxon>Fungi</taxon>
        <taxon>Dikarya</taxon>
        <taxon>Basidiomycota</taxon>
        <taxon>Ustilaginomycotina</taxon>
        <taxon>Malasseziomycetes</taxon>
        <taxon>Malasseziales</taxon>
        <taxon>Malasseziaceae</taxon>
        <taxon>Malassezia</taxon>
    </lineage>
</organism>
<feature type="compositionally biased region" description="Polar residues" evidence="1">
    <location>
        <begin position="234"/>
        <end position="253"/>
    </location>
</feature>
<dbReference type="AlphaFoldDB" id="A0AAF0FAX5"/>
<feature type="compositionally biased region" description="Polar residues" evidence="1">
    <location>
        <begin position="276"/>
        <end position="317"/>
    </location>
</feature>
<protein>
    <submittedName>
        <fullName evidence="2">Uncharacterized protein</fullName>
    </submittedName>
</protein>
<reference evidence="2" key="1">
    <citation type="submission" date="2023-02" db="EMBL/GenBank/DDBJ databases">
        <title>Mating type loci evolution in Malassezia.</title>
        <authorList>
            <person name="Coelho M.A."/>
        </authorList>
    </citation>
    <scope>NUCLEOTIDE SEQUENCE</scope>
    <source>
        <strain evidence="2">CBS 14136</strain>
    </source>
</reference>
<feature type="compositionally biased region" description="Polar residues" evidence="1">
    <location>
        <begin position="373"/>
        <end position="387"/>
    </location>
</feature>
<feature type="region of interest" description="Disordered" evidence="1">
    <location>
        <begin position="1"/>
        <end position="404"/>
    </location>
</feature>
<dbReference type="InterPro" id="IPR028322">
    <property type="entry name" value="PNRC-like_rgn"/>
</dbReference>
<feature type="compositionally biased region" description="Low complexity" evidence="1">
    <location>
        <begin position="391"/>
        <end position="404"/>
    </location>
</feature>
<keyword evidence="3" id="KW-1185">Reference proteome</keyword>
<evidence type="ECO:0000313" key="2">
    <source>
        <dbReference type="EMBL" id="WFD42941.1"/>
    </source>
</evidence>
<dbReference type="GO" id="GO:0016071">
    <property type="term" value="P:mRNA metabolic process"/>
    <property type="evidence" value="ECO:0007669"/>
    <property type="project" value="UniProtKB-ARBA"/>
</dbReference>
<feature type="compositionally biased region" description="Polar residues" evidence="1">
    <location>
        <begin position="62"/>
        <end position="78"/>
    </location>
</feature>
<feature type="compositionally biased region" description="Polar residues" evidence="1">
    <location>
        <begin position="97"/>
        <end position="109"/>
    </location>
</feature>
<evidence type="ECO:0000256" key="1">
    <source>
        <dbReference type="SAM" id="MobiDB-lite"/>
    </source>
</evidence>
<feature type="compositionally biased region" description="Basic and acidic residues" evidence="1">
    <location>
        <begin position="37"/>
        <end position="46"/>
    </location>
</feature>
<dbReference type="Proteomes" id="UP001214628">
    <property type="component" value="Chromosome 2"/>
</dbReference>
<feature type="compositionally biased region" description="Polar residues" evidence="1">
    <location>
        <begin position="12"/>
        <end position="32"/>
    </location>
</feature>